<comment type="caution">
    <text evidence="7">The sequence shown here is derived from an EMBL/GenBank/DDBJ whole genome shotgun (WGS) entry which is preliminary data.</text>
</comment>
<keyword evidence="2 4" id="KW-0560">Oxidoreductase</keyword>
<dbReference type="RefSeq" id="WP_354506032.1">
    <property type="nucleotide sequence ID" value="NZ_JBEPMO010000001.1"/>
</dbReference>
<evidence type="ECO:0000256" key="4">
    <source>
        <dbReference type="RuleBase" id="RU003719"/>
    </source>
</evidence>
<keyword evidence="8" id="KW-1185">Reference proteome</keyword>
<dbReference type="InterPro" id="IPR006139">
    <property type="entry name" value="D-isomer_2_OHA_DH_cat_dom"/>
</dbReference>
<dbReference type="PANTHER" id="PTHR43761:SF1">
    <property type="entry name" value="D-ISOMER SPECIFIC 2-HYDROXYACID DEHYDROGENASE CATALYTIC DOMAIN-CONTAINING PROTEIN-RELATED"/>
    <property type="match status" value="1"/>
</dbReference>
<evidence type="ECO:0000256" key="1">
    <source>
        <dbReference type="ARBA" id="ARBA00005854"/>
    </source>
</evidence>
<sequence>MKILALDSNHELLNKGLRDAGFLVEEDYHSPKEEILQKIQDFDGIIIRSRIPMDRSFLGKASKLKFIGRVGAGLENIDEEYAAERGIVLFNAPEGNRDSVAEHAIGMLLMLMHRLRIADREVRNGIWLREENRGDELMGKTVGIIGYGNMGKAFAQRLKGFGVEVICYDILPNKGDQNARQVSLEELFQQADILSLHTPQTPETKGMIHSDFINKFQKPFYFINTARGKSVVTKDLVDAMKSGKLKGVCLDVHEYETSSFENMELADLPEDFQYLLNSDRAILAPHIAGWTVESKEKLAKVILDKIVEWKNNS</sequence>
<evidence type="ECO:0000256" key="2">
    <source>
        <dbReference type="ARBA" id="ARBA00023002"/>
    </source>
</evidence>
<feature type="domain" description="D-isomer specific 2-hydroxyacid dehydrogenase NAD-binding" evidence="6">
    <location>
        <begin position="105"/>
        <end position="288"/>
    </location>
</feature>
<dbReference type="GO" id="GO:0004617">
    <property type="term" value="F:phosphoglycerate dehydrogenase activity"/>
    <property type="evidence" value="ECO:0007669"/>
    <property type="project" value="UniProtKB-EC"/>
</dbReference>
<dbReference type="InterPro" id="IPR050418">
    <property type="entry name" value="D-iso_2-hydroxyacid_DH_PdxB"/>
</dbReference>
<dbReference type="CDD" id="cd12179">
    <property type="entry name" value="2-Hacid_dh_14"/>
    <property type="match status" value="1"/>
</dbReference>
<name>A0ABV2LQ58_9FLAO</name>
<evidence type="ECO:0000259" key="6">
    <source>
        <dbReference type="Pfam" id="PF02826"/>
    </source>
</evidence>
<feature type="domain" description="D-isomer specific 2-hydroxyacid dehydrogenase catalytic" evidence="5">
    <location>
        <begin position="18"/>
        <end position="311"/>
    </location>
</feature>
<dbReference type="Pfam" id="PF02826">
    <property type="entry name" value="2-Hacid_dh_C"/>
    <property type="match status" value="1"/>
</dbReference>
<dbReference type="EC" id="1.1.1.95" evidence="7"/>
<evidence type="ECO:0000313" key="8">
    <source>
        <dbReference type="Proteomes" id="UP001549146"/>
    </source>
</evidence>
<reference evidence="7 8" key="1">
    <citation type="submission" date="2024-06" db="EMBL/GenBank/DDBJ databases">
        <title>Genomic Encyclopedia of Type Strains, Phase IV (KMG-IV): sequencing the most valuable type-strain genomes for metagenomic binning, comparative biology and taxonomic classification.</title>
        <authorList>
            <person name="Goeker M."/>
        </authorList>
    </citation>
    <scope>NUCLEOTIDE SEQUENCE [LARGE SCALE GENOMIC DNA]</scope>
    <source>
        <strain evidence="7 8">DSM 29388</strain>
    </source>
</reference>
<evidence type="ECO:0000259" key="5">
    <source>
        <dbReference type="Pfam" id="PF00389"/>
    </source>
</evidence>
<gene>
    <name evidence="7" type="ORF">ABID46_000260</name>
</gene>
<comment type="similarity">
    <text evidence="1 4">Belongs to the D-isomer specific 2-hydroxyacid dehydrogenase family.</text>
</comment>
<dbReference type="SUPFAM" id="SSF52283">
    <property type="entry name" value="Formate/glycerate dehydrogenase catalytic domain-like"/>
    <property type="match status" value="1"/>
</dbReference>
<dbReference type="SUPFAM" id="SSF51735">
    <property type="entry name" value="NAD(P)-binding Rossmann-fold domains"/>
    <property type="match status" value="1"/>
</dbReference>
<dbReference type="InterPro" id="IPR036291">
    <property type="entry name" value="NAD(P)-bd_dom_sf"/>
</dbReference>
<proteinExistence type="inferred from homology"/>
<dbReference type="PANTHER" id="PTHR43761">
    <property type="entry name" value="D-ISOMER SPECIFIC 2-HYDROXYACID DEHYDROGENASE FAMILY PROTEIN (AFU_ORTHOLOGUE AFUA_1G13630)"/>
    <property type="match status" value="1"/>
</dbReference>
<accession>A0ABV2LQ58</accession>
<dbReference type="Pfam" id="PF00389">
    <property type="entry name" value="2-Hacid_dh"/>
    <property type="match status" value="1"/>
</dbReference>
<evidence type="ECO:0000256" key="3">
    <source>
        <dbReference type="ARBA" id="ARBA00023027"/>
    </source>
</evidence>
<dbReference type="EMBL" id="JBEPMO010000001">
    <property type="protein sequence ID" value="MET3730708.1"/>
    <property type="molecule type" value="Genomic_DNA"/>
</dbReference>
<dbReference type="InterPro" id="IPR006140">
    <property type="entry name" value="D-isomer_DH_NAD-bd"/>
</dbReference>
<dbReference type="Gene3D" id="3.40.50.720">
    <property type="entry name" value="NAD(P)-binding Rossmann-like Domain"/>
    <property type="match status" value="2"/>
</dbReference>
<evidence type="ECO:0000313" key="7">
    <source>
        <dbReference type="EMBL" id="MET3730708.1"/>
    </source>
</evidence>
<keyword evidence="3" id="KW-0520">NAD</keyword>
<protein>
    <submittedName>
        <fullName evidence="7">D-3-phosphoglycerate dehydrogenase</fullName>
        <ecNumber evidence="7">1.1.1.95</ecNumber>
    </submittedName>
</protein>
<dbReference type="Proteomes" id="UP001549146">
    <property type="component" value="Unassembled WGS sequence"/>
</dbReference>
<organism evidence="7 8">
    <name type="scientific">Moheibacter stercoris</name>
    <dbReference type="NCBI Taxonomy" id="1628251"/>
    <lineage>
        <taxon>Bacteria</taxon>
        <taxon>Pseudomonadati</taxon>
        <taxon>Bacteroidota</taxon>
        <taxon>Flavobacteriia</taxon>
        <taxon>Flavobacteriales</taxon>
        <taxon>Weeksellaceae</taxon>
        <taxon>Moheibacter</taxon>
    </lineage>
</organism>